<protein>
    <submittedName>
        <fullName evidence="1">Uncharacterized protein</fullName>
    </submittedName>
</protein>
<reference evidence="1" key="2">
    <citation type="journal article" date="2015" name="Fish Shellfish Immunol.">
        <title>Early steps in the European eel (Anguilla anguilla)-Vibrio vulnificus interaction in the gills: Role of the RtxA13 toxin.</title>
        <authorList>
            <person name="Callol A."/>
            <person name="Pajuelo D."/>
            <person name="Ebbesson L."/>
            <person name="Teles M."/>
            <person name="MacKenzie S."/>
            <person name="Amaro C."/>
        </authorList>
    </citation>
    <scope>NUCLEOTIDE SEQUENCE</scope>
</reference>
<dbReference type="AlphaFoldDB" id="A0A0E9RBZ7"/>
<organism evidence="1">
    <name type="scientific">Anguilla anguilla</name>
    <name type="common">European freshwater eel</name>
    <name type="synonym">Muraena anguilla</name>
    <dbReference type="NCBI Taxonomy" id="7936"/>
    <lineage>
        <taxon>Eukaryota</taxon>
        <taxon>Metazoa</taxon>
        <taxon>Chordata</taxon>
        <taxon>Craniata</taxon>
        <taxon>Vertebrata</taxon>
        <taxon>Euteleostomi</taxon>
        <taxon>Actinopterygii</taxon>
        <taxon>Neopterygii</taxon>
        <taxon>Teleostei</taxon>
        <taxon>Anguilliformes</taxon>
        <taxon>Anguillidae</taxon>
        <taxon>Anguilla</taxon>
    </lineage>
</organism>
<evidence type="ECO:0000313" key="1">
    <source>
        <dbReference type="EMBL" id="JAH26010.1"/>
    </source>
</evidence>
<sequence length="23" mass="2832">MCVSVCVYMWIIGHKRCSVQWFR</sequence>
<dbReference type="EMBL" id="GBXM01082567">
    <property type="protein sequence ID" value="JAH26010.1"/>
    <property type="molecule type" value="Transcribed_RNA"/>
</dbReference>
<reference evidence="1" key="1">
    <citation type="submission" date="2014-11" db="EMBL/GenBank/DDBJ databases">
        <authorList>
            <person name="Amaro Gonzalez C."/>
        </authorList>
    </citation>
    <scope>NUCLEOTIDE SEQUENCE</scope>
</reference>
<accession>A0A0E9RBZ7</accession>
<name>A0A0E9RBZ7_ANGAN</name>
<proteinExistence type="predicted"/>